<organism evidence="12 13">
    <name type="scientific">Akkermansia glycaniphila</name>
    <dbReference type="NCBI Taxonomy" id="1679444"/>
    <lineage>
        <taxon>Bacteria</taxon>
        <taxon>Pseudomonadati</taxon>
        <taxon>Verrucomicrobiota</taxon>
        <taxon>Verrucomicrobiia</taxon>
        <taxon>Verrucomicrobiales</taxon>
        <taxon>Akkermansiaceae</taxon>
        <taxon>Akkermansia</taxon>
    </lineage>
</organism>
<proteinExistence type="inferred from homology"/>
<dbReference type="PIRSF" id="PIRSF001296">
    <property type="entry name" value="K_ATPase_KdpC"/>
    <property type="match status" value="1"/>
</dbReference>
<protein>
    <recommendedName>
        <fullName evidence="11">Potassium-transporting ATPase KdpC subunit</fullName>
    </recommendedName>
    <alternativeName>
        <fullName evidence="11">ATP phosphohydrolase [potassium-transporting] C chain</fullName>
    </alternativeName>
    <alternativeName>
        <fullName evidence="11">Potassium-binding and translocating subunit C</fullName>
    </alternativeName>
    <alternativeName>
        <fullName evidence="11">Potassium-translocating ATPase C chain</fullName>
    </alternativeName>
</protein>
<evidence type="ECO:0000256" key="2">
    <source>
        <dbReference type="ARBA" id="ARBA00022475"/>
    </source>
</evidence>
<evidence type="ECO:0000256" key="6">
    <source>
        <dbReference type="ARBA" id="ARBA00022840"/>
    </source>
</evidence>
<evidence type="ECO:0000256" key="11">
    <source>
        <dbReference type="HAMAP-Rule" id="MF_00276"/>
    </source>
</evidence>
<keyword evidence="9 11" id="KW-0406">Ion transport</keyword>
<keyword evidence="3 11" id="KW-0633">Potassium transport</keyword>
<evidence type="ECO:0000256" key="8">
    <source>
        <dbReference type="ARBA" id="ARBA00022989"/>
    </source>
</evidence>
<keyword evidence="4 11" id="KW-0812">Transmembrane</keyword>
<keyword evidence="13" id="KW-1185">Reference proteome</keyword>
<sequence length="186" mass="19832">MNIKCINLRIVLVMTGLMGIAYPFAMTGIGLLVFPHQANGSLIRDEGGKIVGSELLAQPVTSAKYFKPRPSAGDYATMPSGASNLSPTSRALLDLVQERKAAVIRENCLPEDTAVPSDLLFASGSGLDPHISEAAAKLQAPRVARERNLPLEQVLSLISENIDRGGICGEDGVNVLKLNVALDRLR</sequence>
<dbReference type="Proteomes" id="UP000176204">
    <property type="component" value="Chromosome I"/>
</dbReference>
<dbReference type="EMBL" id="LT629973">
    <property type="protein sequence ID" value="SEH95715.1"/>
    <property type="molecule type" value="Genomic_DNA"/>
</dbReference>
<evidence type="ECO:0000256" key="7">
    <source>
        <dbReference type="ARBA" id="ARBA00022958"/>
    </source>
</evidence>
<dbReference type="PANTHER" id="PTHR30042:SF2">
    <property type="entry name" value="POTASSIUM-TRANSPORTING ATPASE KDPC SUBUNIT"/>
    <property type="match status" value="1"/>
</dbReference>
<evidence type="ECO:0000256" key="1">
    <source>
        <dbReference type="ARBA" id="ARBA00022448"/>
    </source>
</evidence>
<dbReference type="NCBIfam" id="NF001454">
    <property type="entry name" value="PRK00315.1"/>
    <property type="match status" value="1"/>
</dbReference>
<evidence type="ECO:0000256" key="5">
    <source>
        <dbReference type="ARBA" id="ARBA00022741"/>
    </source>
</evidence>
<evidence type="ECO:0000256" key="9">
    <source>
        <dbReference type="ARBA" id="ARBA00023065"/>
    </source>
</evidence>
<dbReference type="Pfam" id="PF02669">
    <property type="entry name" value="KdpC"/>
    <property type="match status" value="1"/>
</dbReference>
<comment type="similarity">
    <text evidence="11">Belongs to the KdpC family.</text>
</comment>
<reference evidence="13" key="1">
    <citation type="submission" date="2016-09" db="EMBL/GenBank/DDBJ databases">
        <authorList>
            <person name="Koehorst J."/>
        </authorList>
    </citation>
    <scope>NUCLEOTIDE SEQUENCE [LARGE SCALE GENOMIC DNA]</scope>
</reference>
<evidence type="ECO:0000256" key="3">
    <source>
        <dbReference type="ARBA" id="ARBA00022538"/>
    </source>
</evidence>
<evidence type="ECO:0000313" key="13">
    <source>
        <dbReference type="Proteomes" id="UP000176204"/>
    </source>
</evidence>
<dbReference type="OrthoDB" id="9809491at2"/>
<feature type="transmembrane region" description="Helical" evidence="11">
    <location>
        <begin position="12"/>
        <end position="34"/>
    </location>
</feature>
<accession>A0A1C7PI67</accession>
<dbReference type="GO" id="GO:0008556">
    <property type="term" value="F:P-type potassium transmembrane transporter activity"/>
    <property type="evidence" value="ECO:0007669"/>
    <property type="project" value="InterPro"/>
</dbReference>
<keyword evidence="8 11" id="KW-1133">Transmembrane helix</keyword>
<dbReference type="InterPro" id="IPR003820">
    <property type="entry name" value="KdpC"/>
</dbReference>
<comment type="subcellular location">
    <subcellularLocation>
        <location evidence="11">Cell membrane</location>
        <topology evidence="11">Single-pass membrane protein</topology>
    </subcellularLocation>
</comment>
<evidence type="ECO:0000256" key="4">
    <source>
        <dbReference type="ARBA" id="ARBA00022692"/>
    </source>
</evidence>
<dbReference type="KEGG" id="agl:PYTT_2061"/>
<keyword evidence="5 11" id="KW-0547">Nucleotide-binding</keyword>
<keyword evidence="1 11" id="KW-0813">Transport</keyword>
<dbReference type="NCBIfam" id="TIGR00681">
    <property type="entry name" value="kdpC"/>
    <property type="match status" value="1"/>
</dbReference>
<dbReference type="PANTHER" id="PTHR30042">
    <property type="entry name" value="POTASSIUM-TRANSPORTING ATPASE C CHAIN"/>
    <property type="match status" value="1"/>
</dbReference>
<evidence type="ECO:0000256" key="10">
    <source>
        <dbReference type="ARBA" id="ARBA00023136"/>
    </source>
</evidence>
<comment type="function">
    <text evidence="11">Part of the high-affinity ATP-driven potassium transport (or Kdp) system, which catalyzes the hydrolysis of ATP coupled with the electrogenic transport of potassium into the cytoplasm. This subunit acts as a catalytic chaperone that increases the ATP-binding affinity of the ATP-hydrolyzing subunit KdpB by the formation of a transient KdpB/KdpC/ATP ternary complex.</text>
</comment>
<comment type="subunit">
    <text evidence="11">The system is composed of three essential subunits: KdpA, KdpB and KdpC.</text>
</comment>
<name>A0A1C7PI67_9BACT</name>
<dbReference type="PATRIC" id="fig|1679444.3.peg.2013"/>
<dbReference type="AlphaFoldDB" id="A0A1C7PI67"/>
<dbReference type="HAMAP" id="MF_00276">
    <property type="entry name" value="KdpC"/>
    <property type="match status" value="1"/>
</dbReference>
<keyword evidence="6 11" id="KW-0067">ATP-binding</keyword>
<dbReference type="STRING" id="1679444.PYTT_2061"/>
<gene>
    <name evidence="11" type="primary">kdpC</name>
    <name evidence="12" type="ORF">PYTT_2061</name>
</gene>
<keyword evidence="2 11" id="KW-1003">Cell membrane</keyword>
<dbReference type="GO" id="GO:0005886">
    <property type="term" value="C:plasma membrane"/>
    <property type="evidence" value="ECO:0007669"/>
    <property type="project" value="UniProtKB-SubCell"/>
</dbReference>
<keyword evidence="10 11" id="KW-0472">Membrane</keyword>
<evidence type="ECO:0000313" key="12">
    <source>
        <dbReference type="EMBL" id="SEH95715.1"/>
    </source>
</evidence>
<dbReference type="RefSeq" id="WP_067773148.1">
    <property type="nucleotide sequence ID" value="NZ_LIGX01000009.1"/>
</dbReference>
<keyword evidence="7 11" id="KW-0630">Potassium</keyword>
<dbReference type="GO" id="GO:0005524">
    <property type="term" value="F:ATP binding"/>
    <property type="evidence" value="ECO:0007669"/>
    <property type="project" value="UniProtKB-UniRule"/>
</dbReference>